<dbReference type="Proteomes" id="UP001236585">
    <property type="component" value="Chromosome"/>
</dbReference>
<dbReference type="EMBL" id="CP126981">
    <property type="protein sequence ID" value="WIM89701.1"/>
    <property type="molecule type" value="Genomic_DNA"/>
</dbReference>
<gene>
    <name evidence="1" type="ORF">PT015_09885</name>
</gene>
<keyword evidence="2" id="KW-1185">Reference proteome</keyword>
<dbReference type="Gene3D" id="3.20.20.30">
    <property type="entry name" value="Luciferase-like domain"/>
    <property type="match status" value="1"/>
</dbReference>
<accession>A0ABY8W2A4</accession>
<dbReference type="InterPro" id="IPR036661">
    <property type="entry name" value="Luciferase-like_sf"/>
</dbReference>
<reference evidence="1 2" key="1">
    <citation type="journal article" date="2023" name="Microbiol. Resour. Announc.">
        <title>Complete Genome Sequence of Mycobacterium wuenschmanii, a novel Nontuberculous Mycobacterium Isolated from a captive population of Amazon Milk Frogs.</title>
        <authorList>
            <person name="Hicks J."/>
            <person name="Zeineldin M."/>
            <person name="Ward H."/>
            <person name="Wuenschmann A."/>
            <person name="Camp P."/>
            <person name="Farrell D."/>
            <person name="Lehman K."/>
            <person name="Thacker T."/>
            <person name="Cuthbert E."/>
        </authorList>
    </citation>
    <scope>NUCLEOTIDE SEQUENCE [LARGE SCALE GENOMIC DNA]</scope>
    <source>
        <strain evidence="1 2">Wuenschmanii</strain>
    </source>
</reference>
<name>A0ABY8W2A4_9MYCO</name>
<protein>
    <submittedName>
        <fullName evidence="1">Uncharacterized protein</fullName>
    </submittedName>
</protein>
<sequence>MQEAYEQACHQHGHAPGFVLIPDRDASTNCFVAEDVDAAWDEIGKYLLHNAMAYSQWNPLNTVSANITHAKTVDELRRQATTHVILSIEQAAERVASGQVINLSPLCGGIPPDIVWPYLKRFADLA</sequence>
<proteinExistence type="predicted"/>
<dbReference type="RefSeq" id="WP_285190437.1">
    <property type="nucleotide sequence ID" value="NZ_CP126981.1"/>
</dbReference>
<organism evidence="1 2">
    <name type="scientific">Candidatus Mycobacterium wuenschmannii</name>
    <dbReference type="NCBI Taxonomy" id="3027808"/>
    <lineage>
        <taxon>Bacteria</taxon>
        <taxon>Bacillati</taxon>
        <taxon>Actinomycetota</taxon>
        <taxon>Actinomycetes</taxon>
        <taxon>Mycobacteriales</taxon>
        <taxon>Mycobacteriaceae</taxon>
        <taxon>Mycobacterium</taxon>
    </lineage>
</organism>
<evidence type="ECO:0000313" key="1">
    <source>
        <dbReference type="EMBL" id="WIM89701.1"/>
    </source>
</evidence>
<evidence type="ECO:0000313" key="2">
    <source>
        <dbReference type="Proteomes" id="UP001236585"/>
    </source>
</evidence>